<proteinExistence type="predicted"/>
<dbReference type="AlphaFoldDB" id="A0A655C6M9"/>
<organism evidence="1 2">
    <name type="scientific">Salmonella enterica subsp. enterica serovar Bovismorbificans</name>
    <dbReference type="NCBI Taxonomy" id="58097"/>
    <lineage>
        <taxon>Bacteria</taxon>
        <taxon>Pseudomonadati</taxon>
        <taxon>Pseudomonadota</taxon>
        <taxon>Gammaproteobacteria</taxon>
        <taxon>Enterobacterales</taxon>
        <taxon>Enterobacteriaceae</taxon>
        <taxon>Salmonella</taxon>
    </lineage>
</organism>
<name>A0A655C6M9_SALET</name>
<protein>
    <submittedName>
        <fullName evidence="1">Uncharacterized protein</fullName>
    </submittedName>
</protein>
<reference evidence="1 2" key="1">
    <citation type="submission" date="2015-03" db="EMBL/GenBank/DDBJ databases">
        <authorList>
            <consortium name="Pathogen Informatics"/>
        </authorList>
    </citation>
    <scope>NUCLEOTIDE SEQUENCE [LARGE SCALE GENOMIC DNA]</scope>
    <source>
        <strain evidence="1 2">A1104</strain>
    </source>
</reference>
<accession>A0A655C6M9</accession>
<dbReference type="Proteomes" id="UP000041314">
    <property type="component" value="Unassembled WGS sequence"/>
</dbReference>
<evidence type="ECO:0000313" key="1">
    <source>
        <dbReference type="EMBL" id="CNT99565.1"/>
    </source>
</evidence>
<evidence type="ECO:0000313" key="2">
    <source>
        <dbReference type="Proteomes" id="UP000041314"/>
    </source>
</evidence>
<sequence>MLGIHYAGTAVAKQRRAPVSLIVDFIEGHPVFDLMFVAFKHDFSKTDKEINDLTIGPAAVVLYQM</sequence>
<gene>
    <name evidence="1" type="ORF">ERS008198_01614</name>
</gene>
<dbReference type="EMBL" id="CQPA01000009">
    <property type="protein sequence ID" value="CNT99565.1"/>
    <property type="molecule type" value="Genomic_DNA"/>
</dbReference>